<proteinExistence type="inferred from homology"/>
<dbReference type="CDD" id="cd02570">
    <property type="entry name" value="PseudoU_synth_EcTruA"/>
    <property type="match status" value="1"/>
</dbReference>
<feature type="domain" description="Pseudouridine synthase I TruA alpha/beta" evidence="8">
    <location>
        <begin position="8"/>
        <end position="96"/>
    </location>
</feature>
<feature type="binding site" evidence="4 6">
    <location>
        <position position="110"/>
    </location>
    <ligand>
        <name>substrate</name>
    </ligand>
</feature>
<comment type="catalytic activity">
    <reaction evidence="4 7">
        <text>uridine(38/39/40) in tRNA = pseudouridine(38/39/40) in tRNA</text>
        <dbReference type="Rhea" id="RHEA:22376"/>
        <dbReference type="Rhea" id="RHEA-COMP:10085"/>
        <dbReference type="Rhea" id="RHEA-COMP:10087"/>
        <dbReference type="ChEBI" id="CHEBI:65314"/>
        <dbReference type="ChEBI" id="CHEBI:65315"/>
        <dbReference type="EC" id="5.4.99.12"/>
    </reaction>
</comment>
<dbReference type="InterPro" id="IPR020103">
    <property type="entry name" value="PsdUridine_synth_cat_dom_sf"/>
</dbReference>
<comment type="caution">
    <text evidence="4">Lacks conserved residue(s) required for the propagation of feature annotation.</text>
</comment>
<dbReference type="HAMAP" id="MF_00171">
    <property type="entry name" value="TruA"/>
    <property type="match status" value="1"/>
</dbReference>
<comment type="caution">
    <text evidence="9">The sequence shown here is derived from an EMBL/GenBank/DDBJ whole genome shotgun (WGS) entry which is preliminary data.</text>
</comment>
<feature type="domain" description="Pseudouridine synthase I TruA alpha/beta" evidence="8">
    <location>
        <begin position="143"/>
        <end position="244"/>
    </location>
</feature>
<comment type="function">
    <text evidence="4">Formation of pseudouridine at positions 38, 39 and 40 in the anticodon stem and loop of transfer RNAs.</text>
</comment>
<evidence type="ECO:0000256" key="3">
    <source>
        <dbReference type="ARBA" id="ARBA00023235"/>
    </source>
</evidence>
<keyword evidence="2 4" id="KW-0819">tRNA processing</keyword>
<dbReference type="GO" id="GO:0003723">
    <property type="term" value="F:RNA binding"/>
    <property type="evidence" value="ECO:0007669"/>
    <property type="project" value="InterPro"/>
</dbReference>
<dbReference type="SUPFAM" id="SSF55120">
    <property type="entry name" value="Pseudouridine synthase"/>
    <property type="match status" value="1"/>
</dbReference>
<name>A0A9D2FR38_9FIRM</name>
<sequence>MNYRLDIQYDGTRYGGWQRQADRDNTIQGKIEEVLSRMCGTQIQIQGAGRTDAGVHALGQVANVHMDSEKSCEEICCYLNQYLPEDIEILQVSYAEERFHSRLNAREKVYRYRIATGCHKNVFERKYLCPLHEDLDGEAMKQAALLLTGTHDFKSFCSNKRMKKSTVRTLYEVEICEKKGELQITYRGDGFLYNMVRILTGTLIEVGRGKRKPEEMTEILEGRSRSLAGFTAPARGLTLVEVKY</sequence>
<evidence type="ECO:0000256" key="1">
    <source>
        <dbReference type="ARBA" id="ARBA00009375"/>
    </source>
</evidence>
<feature type="active site" description="Nucleophile" evidence="4 5">
    <location>
        <position position="52"/>
    </location>
</feature>
<dbReference type="InterPro" id="IPR020095">
    <property type="entry name" value="PsdUridine_synth_TruA_C"/>
</dbReference>
<dbReference type="PANTHER" id="PTHR11142">
    <property type="entry name" value="PSEUDOURIDYLATE SYNTHASE"/>
    <property type="match status" value="1"/>
</dbReference>
<dbReference type="PIRSF" id="PIRSF001430">
    <property type="entry name" value="tRNA_psdUrid_synth"/>
    <property type="match status" value="1"/>
</dbReference>
<dbReference type="Gene3D" id="3.30.70.660">
    <property type="entry name" value="Pseudouridine synthase I, catalytic domain, C-terminal subdomain"/>
    <property type="match status" value="1"/>
</dbReference>
<evidence type="ECO:0000256" key="2">
    <source>
        <dbReference type="ARBA" id="ARBA00022694"/>
    </source>
</evidence>
<evidence type="ECO:0000259" key="8">
    <source>
        <dbReference type="Pfam" id="PF01416"/>
    </source>
</evidence>
<dbReference type="FunFam" id="3.30.70.580:FF:000001">
    <property type="entry name" value="tRNA pseudouridine synthase A"/>
    <property type="match status" value="1"/>
</dbReference>
<dbReference type="Proteomes" id="UP000824056">
    <property type="component" value="Unassembled WGS sequence"/>
</dbReference>
<dbReference type="AlphaFoldDB" id="A0A9D2FR38"/>
<evidence type="ECO:0000256" key="7">
    <source>
        <dbReference type="RuleBase" id="RU003792"/>
    </source>
</evidence>
<dbReference type="GO" id="GO:0160147">
    <property type="term" value="F:tRNA pseudouridine(38-40) synthase activity"/>
    <property type="evidence" value="ECO:0007669"/>
    <property type="project" value="UniProtKB-EC"/>
</dbReference>
<evidence type="ECO:0000256" key="6">
    <source>
        <dbReference type="PIRSR" id="PIRSR001430-2"/>
    </source>
</evidence>
<dbReference type="NCBIfam" id="TIGR00071">
    <property type="entry name" value="hisT_truA"/>
    <property type="match status" value="1"/>
</dbReference>
<dbReference type="Pfam" id="PF01416">
    <property type="entry name" value="PseudoU_synth_1"/>
    <property type="match status" value="2"/>
</dbReference>
<dbReference type="EC" id="5.4.99.12" evidence="4"/>
<dbReference type="InterPro" id="IPR020094">
    <property type="entry name" value="TruA/RsuA/RluB/E/F_N"/>
</dbReference>
<reference evidence="9" key="1">
    <citation type="journal article" date="2021" name="PeerJ">
        <title>Extensive microbial diversity within the chicken gut microbiome revealed by metagenomics and culture.</title>
        <authorList>
            <person name="Gilroy R."/>
            <person name="Ravi A."/>
            <person name="Getino M."/>
            <person name="Pursley I."/>
            <person name="Horton D.L."/>
            <person name="Alikhan N.F."/>
            <person name="Baker D."/>
            <person name="Gharbi K."/>
            <person name="Hall N."/>
            <person name="Watson M."/>
            <person name="Adriaenssens E.M."/>
            <person name="Foster-Nyarko E."/>
            <person name="Jarju S."/>
            <person name="Secka A."/>
            <person name="Antonio M."/>
            <person name="Oren A."/>
            <person name="Chaudhuri R.R."/>
            <person name="La Ragione R."/>
            <person name="Hildebrand F."/>
            <person name="Pallen M.J."/>
        </authorList>
    </citation>
    <scope>NUCLEOTIDE SEQUENCE</scope>
    <source>
        <strain evidence="9">1068</strain>
    </source>
</reference>
<reference evidence="9" key="2">
    <citation type="submission" date="2021-04" db="EMBL/GenBank/DDBJ databases">
        <authorList>
            <person name="Gilroy R."/>
        </authorList>
    </citation>
    <scope>NUCLEOTIDE SEQUENCE</scope>
    <source>
        <strain evidence="9">1068</strain>
    </source>
</reference>
<dbReference type="GO" id="GO:0031119">
    <property type="term" value="P:tRNA pseudouridine synthesis"/>
    <property type="evidence" value="ECO:0007669"/>
    <property type="project" value="UniProtKB-UniRule"/>
</dbReference>
<gene>
    <name evidence="4 9" type="primary">truA</name>
    <name evidence="9" type="ORF">H9809_08080</name>
</gene>
<dbReference type="PANTHER" id="PTHR11142:SF22">
    <property type="entry name" value="TRNA PSEUDOURIDINE SYNTHASE A 2"/>
    <property type="match status" value="1"/>
</dbReference>
<evidence type="ECO:0000313" key="9">
    <source>
        <dbReference type="EMBL" id="HIZ65839.1"/>
    </source>
</evidence>
<evidence type="ECO:0000256" key="4">
    <source>
        <dbReference type="HAMAP-Rule" id="MF_00171"/>
    </source>
</evidence>
<dbReference type="InterPro" id="IPR001406">
    <property type="entry name" value="PsdUridine_synth_TruA"/>
</dbReference>
<evidence type="ECO:0000256" key="5">
    <source>
        <dbReference type="PIRSR" id="PIRSR001430-1"/>
    </source>
</evidence>
<comment type="similarity">
    <text evidence="1 4 7">Belongs to the tRNA pseudouridine synthase TruA family.</text>
</comment>
<evidence type="ECO:0000313" key="10">
    <source>
        <dbReference type="Proteomes" id="UP000824056"/>
    </source>
</evidence>
<accession>A0A9D2FR38</accession>
<comment type="subunit">
    <text evidence="4">Homodimer.</text>
</comment>
<dbReference type="Gene3D" id="3.30.70.580">
    <property type="entry name" value="Pseudouridine synthase I, catalytic domain, N-terminal subdomain"/>
    <property type="match status" value="1"/>
</dbReference>
<dbReference type="EMBL" id="DXBG01000185">
    <property type="protein sequence ID" value="HIZ65839.1"/>
    <property type="molecule type" value="Genomic_DNA"/>
</dbReference>
<organism evidence="9 10">
    <name type="scientific">Candidatus Blautia pullicola</name>
    <dbReference type="NCBI Taxonomy" id="2838498"/>
    <lineage>
        <taxon>Bacteria</taxon>
        <taxon>Bacillati</taxon>
        <taxon>Bacillota</taxon>
        <taxon>Clostridia</taxon>
        <taxon>Lachnospirales</taxon>
        <taxon>Lachnospiraceae</taxon>
        <taxon>Blautia</taxon>
    </lineage>
</organism>
<dbReference type="InterPro" id="IPR020097">
    <property type="entry name" value="PsdUridine_synth_TruA_a/b_dom"/>
</dbReference>
<protein>
    <recommendedName>
        <fullName evidence="4">tRNA pseudouridine synthase A</fullName>
        <ecNumber evidence="4">5.4.99.12</ecNumber>
    </recommendedName>
    <alternativeName>
        <fullName evidence="4">tRNA pseudouridine(38-40) synthase</fullName>
    </alternativeName>
    <alternativeName>
        <fullName evidence="4">tRNA pseudouridylate synthase I</fullName>
    </alternativeName>
    <alternativeName>
        <fullName evidence="4">tRNA-uridine isomerase I</fullName>
    </alternativeName>
</protein>
<keyword evidence="3 4" id="KW-0413">Isomerase</keyword>